<dbReference type="InterPro" id="IPR004364">
    <property type="entry name" value="Aa-tRNA-synt_II"/>
</dbReference>
<feature type="domain" description="Aminoacyl-transfer RNA synthetases class-II family profile" evidence="4">
    <location>
        <begin position="1"/>
        <end position="294"/>
    </location>
</feature>
<dbReference type="GO" id="GO:0006430">
    <property type="term" value="P:lysyl-tRNA aminoacylation"/>
    <property type="evidence" value="ECO:0007669"/>
    <property type="project" value="InterPro"/>
</dbReference>
<evidence type="ECO:0000313" key="5">
    <source>
        <dbReference type="EMBL" id="QIJ72891.1"/>
    </source>
</evidence>
<accession>A0A6G7PZE2</accession>
<sequence>MDPSRLILRARIIRSLRRFFEEEGFIEVSTPLLVSTLAPEPHIEAFSVEDRFLITSPELNLKRLLAEGFTRIFQLGPVFRRGERGRYHLPEFTLLEWYRAEATYEDLMDDCERLFSFILKELGLSKLIYQGQEIDISRPFLRLTVAEAFESLAGRPLGSSIDLERFYQDLAEVIEPALPRHRPVFLYDYPAPAAALARLKSTEPVAERVELYVGGLELANGFSELTDPEEQARRFREDLKKRQALGAKIYPWPETFLKALETMPPAAGMALGVDRLVMLFTDASSIDEVVPFIPEET</sequence>
<dbReference type="PANTHER" id="PTHR42918:SF6">
    <property type="entry name" value="ELONGATION FACTOR P--(R)-BETA-LYSINE LIGASE"/>
    <property type="match status" value="1"/>
</dbReference>
<dbReference type="Gene3D" id="3.30.930.10">
    <property type="entry name" value="Bira Bifunctional Protein, Domain 2"/>
    <property type="match status" value="1"/>
</dbReference>
<dbReference type="KEGG" id="tav:G4V39_08405"/>
<dbReference type="InterPro" id="IPR045864">
    <property type="entry name" value="aa-tRNA-synth_II/BPL/LPL"/>
</dbReference>
<dbReference type="GO" id="GO:0005829">
    <property type="term" value="C:cytosol"/>
    <property type="evidence" value="ECO:0007669"/>
    <property type="project" value="TreeGrafter"/>
</dbReference>
<name>A0A6G7PZE2_9BACT</name>
<evidence type="ECO:0000313" key="6">
    <source>
        <dbReference type="Proteomes" id="UP000502179"/>
    </source>
</evidence>
<dbReference type="Pfam" id="PF00152">
    <property type="entry name" value="tRNA-synt_2"/>
    <property type="match status" value="1"/>
</dbReference>
<evidence type="ECO:0000256" key="2">
    <source>
        <dbReference type="ARBA" id="ARBA00022741"/>
    </source>
</evidence>
<dbReference type="SUPFAM" id="SSF55681">
    <property type="entry name" value="Class II aaRS and biotin synthetases"/>
    <property type="match status" value="1"/>
</dbReference>
<reference evidence="5 6" key="1">
    <citation type="submission" date="2020-02" db="EMBL/GenBank/DDBJ databases">
        <title>Genome analysis of Thermosulfuriphilus ammonigenes ST65T, an anaerobic thermophilic chemolithoautotrophic bacterium isolated from a deep-sea hydrothermal vent.</title>
        <authorList>
            <person name="Slobodkina G."/>
            <person name="Allioux M."/>
            <person name="Merkel A."/>
            <person name="Alain K."/>
            <person name="Jebbar M."/>
            <person name="Slobodkin A."/>
        </authorList>
    </citation>
    <scope>NUCLEOTIDE SEQUENCE [LARGE SCALE GENOMIC DNA]</scope>
    <source>
        <strain evidence="5 6">ST65</strain>
    </source>
</reference>
<dbReference type="InterPro" id="IPR004525">
    <property type="entry name" value="EpmA"/>
</dbReference>
<dbReference type="GO" id="GO:0000049">
    <property type="term" value="F:tRNA binding"/>
    <property type="evidence" value="ECO:0007669"/>
    <property type="project" value="TreeGrafter"/>
</dbReference>
<dbReference type="Proteomes" id="UP000502179">
    <property type="component" value="Chromosome"/>
</dbReference>
<dbReference type="GO" id="GO:0005524">
    <property type="term" value="F:ATP binding"/>
    <property type="evidence" value="ECO:0007669"/>
    <property type="project" value="UniProtKB-KW"/>
</dbReference>
<gene>
    <name evidence="5" type="primary">genX</name>
    <name evidence="5" type="ORF">G4V39_08405</name>
</gene>
<dbReference type="EMBL" id="CP048877">
    <property type="protein sequence ID" value="QIJ72891.1"/>
    <property type="molecule type" value="Genomic_DNA"/>
</dbReference>
<dbReference type="InterPro" id="IPR006195">
    <property type="entry name" value="aa-tRNA-synth_II"/>
</dbReference>
<proteinExistence type="predicted"/>
<keyword evidence="6" id="KW-1185">Reference proteome</keyword>
<keyword evidence="3" id="KW-0067">ATP-binding</keyword>
<dbReference type="PANTHER" id="PTHR42918">
    <property type="entry name" value="LYSYL-TRNA SYNTHETASE"/>
    <property type="match status" value="1"/>
</dbReference>
<organism evidence="5 6">
    <name type="scientific">Thermosulfuriphilus ammonigenes</name>
    <dbReference type="NCBI Taxonomy" id="1936021"/>
    <lineage>
        <taxon>Bacteria</taxon>
        <taxon>Pseudomonadati</taxon>
        <taxon>Thermodesulfobacteriota</taxon>
        <taxon>Thermodesulfobacteria</taxon>
        <taxon>Thermodesulfobacteriales</taxon>
        <taxon>Thermodesulfobacteriaceae</taxon>
        <taxon>Thermosulfuriphilus</taxon>
    </lineage>
</organism>
<evidence type="ECO:0000256" key="3">
    <source>
        <dbReference type="ARBA" id="ARBA00022840"/>
    </source>
</evidence>
<keyword evidence="2" id="KW-0547">Nucleotide-binding</keyword>
<dbReference type="PROSITE" id="PS50862">
    <property type="entry name" value="AA_TRNA_LIGASE_II"/>
    <property type="match status" value="1"/>
</dbReference>
<dbReference type="GO" id="GO:0004824">
    <property type="term" value="F:lysine-tRNA ligase activity"/>
    <property type="evidence" value="ECO:0007669"/>
    <property type="project" value="InterPro"/>
</dbReference>
<protein>
    <submittedName>
        <fullName evidence="5">EF-P lysine aminoacylase GenX</fullName>
    </submittedName>
</protein>
<evidence type="ECO:0000256" key="1">
    <source>
        <dbReference type="ARBA" id="ARBA00022598"/>
    </source>
</evidence>
<evidence type="ECO:0000259" key="4">
    <source>
        <dbReference type="PROSITE" id="PS50862"/>
    </source>
</evidence>
<dbReference type="AlphaFoldDB" id="A0A6G7PZE2"/>
<keyword evidence="1" id="KW-0436">Ligase</keyword>
<dbReference type="NCBIfam" id="TIGR00462">
    <property type="entry name" value="genX"/>
    <property type="match status" value="1"/>
</dbReference>